<dbReference type="InterPro" id="IPR052158">
    <property type="entry name" value="INH-QAR"/>
</dbReference>
<evidence type="ECO:0000313" key="2">
    <source>
        <dbReference type="EMBL" id="GGL68791.1"/>
    </source>
</evidence>
<gene>
    <name evidence="2" type="ORF">GCM10009039_28460</name>
</gene>
<sequence>MEFIDILLYPGFDELDAVGPYEVLESAGFDVRLVAASETVTASHGMTVVTDGDLRPAPSLDCLVVPGGRWNDRSTAGAWSEYENGRIPRVVAEYASRRVTVASVCTGAMLLAEAGVLDGRPATTHHTARDDLAAYDVDLTTDRVVDDGDVLTAGGVTAGIDLALRLVERERGPQARQSVQRTLEYGEWDTNK</sequence>
<dbReference type="RefSeq" id="WP_188980088.1">
    <property type="nucleotide sequence ID" value="NZ_BMPG01000004.1"/>
</dbReference>
<dbReference type="Proteomes" id="UP000607197">
    <property type="component" value="Unassembled WGS sequence"/>
</dbReference>
<dbReference type="SUPFAM" id="SSF52317">
    <property type="entry name" value="Class I glutamine amidotransferase-like"/>
    <property type="match status" value="1"/>
</dbReference>
<evidence type="ECO:0000259" key="1">
    <source>
        <dbReference type="Pfam" id="PF01965"/>
    </source>
</evidence>
<evidence type="ECO:0000313" key="3">
    <source>
        <dbReference type="Proteomes" id="UP000607197"/>
    </source>
</evidence>
<dbReference type="InterPro" id="IPR029062">
    <property type="entry name" value="Class_I_gatase-like"/>
</dbReference>
<protein>
    <submittedName>
        <fullName evidence="2">Thimanine synthesis protein ThiJ</fullName>
    </submittedName>
</protein>
<dbReference type="EMBL" id="BMPG01000004">
    <property type="protein sequence ID" value="GGL68791.1"/>
    <property type="molecule type" value="Genomic_DNA"/>
</dbReference>
<dbReference type="Pfam" id="PF01965">
    <property type="entry name" value="DJ-1_PfpI"/>
    <property type="match status" value="1"/>
</dbReference>
<dbReference type="Gene3D" id="3.40.50.880">
    <property type="match status" value="1"/>
</dbReference>
<proteinExistence type="predicted"/>
<dbReference type="OrthoDB" id="8348at2157"/>
<reference evidence="2" key="1">
    <citation type="journal article" date="2014" name="Int. J. Syst. Evol. Microbiol.">
        <title>Complete genome sequence of Corynebacterium casei LMG S-19264T (=DSM 44701T), isolated from a smear-ripened cheese.</title>
        <authorList>
            <consortium name="US DOE Joint Genome Institute (JGI-PGF)"/>
            <person name="Walter F."/>
            <person name="Albersmeier A."/>
            <person name="Kalinowski J."/>
            <person name="Ruckert C."/>
        </authorList>
    </citation>
    <scope>NUCLEOTIDE SEQUENCE</scope>
    <source>
        <strain evidence="2">JCM 19596</strain>
    </source>
</reference>
<dbReference type="PANTHER" id="PTHR43130:SF3">
    <property type="entry name" value="HTH-TYPE TRANSCRIPTIONAL REGULATOR RV1931C"/>
    <property type="match status" value="1"/>
</dbReference>
<dbReference type="PANTHER" id="PTHR43130">
    <property type="entry name" value="ARAC-FAMILY TRANSCRIPTIONAL REGULATOR"/>
    <property type="match status" value="1"/>
</dbReference>
<organism evidence="2 3">
    <name type="scientific">Halocalculus aciditolerans</name>
    <dbReference type="NCBI Taxonomy" id="1383812"/>
    <lineage>
        <taxon>Archaea</taxon>
        <taxon>Methanobacteriati</taxon>
        <taxon>Methanobacteriota</taxon>
        <taxon>Stenosarchaea group</taxon>
        <taxon>Halobacteria</taxon>
        <taxon>Halobacteriales</taxon>
        <taxon>Halobacteriaceae</taxon>
        <taxon>Halocalculus</taxon>
    </lineage>
</organism>
<keyword evidence="3" id="KW-1185">Reference proteome</keyword>
<dbReference type="InterPro" id="IPR002818">
    <property type="entry name" value="DJ-1/PfpI"/>
</dbReference>
<dbReference type="CDD" id="cd03139">
    <property type="entry name" value="GATase1_PfpI_2"/>
    <property type="match status" value="1"/>
</dbReference>
<comment type="caution">
    <text evidence="2">The sequence shown here is derived from an EMBL/GenBank/DDBJ whole genome shotgun (WGS) entry which is preliminary data.</text>
</comment>
<dbReference type="AlphaFoldDB" id="A0A830FMY7"/>
<name>A0A830FMY7_9EURY</name>
<reference evidence="2" key="2">
    <citation type="submission" date="2020-09" db="EMBL/GenBank/DDBJ databases">
        <authorList>
            <person name="Sun Q."/>
            <person name="Ohkuma M."/>
        </authorList>
    </citation>
    <scope>NUCLEOTIDE SEQUENCE</scope>
    <source>
        <strain evidence="2">JCM 19596</strain>
    </source>
</reference>
<accession>A0A830FMY7</accession>
<feature type="domain" description="DJ-1/PfpI" evidence="1">
    <location>
        <begin position="6"/>
        <end position="168"/>
    </location>
</feature>